<dbReference type="STRING" id="1236971.JCM9152_2645"/>
<evidence type="ECO:0000313" key="2">
    <source>
        <dbReference type="Proteomes" id="UP000018895"/>
    </source>
</evidence>
<sequence length="89" mass="10436">MKRRKAWLLLAGAAGTTTLLMRNDEFRSKVRRSYGQLRSYFKDSSVTNKVKDRRIGHSDPHDYDDHNMVEEGAMTSINYYNKAQQKDHQ</sequence>
<dbReference type="RefSeq" id="WP_052015895.1">
    <property type="nucleotide sequence ID" value="NZ_BAUU01000017.1"/>
</dbReference>
<dbReference type="Proteomes" id="UP000018895">
    <property type="component" value="Unassembled WGS sequence"/>
</dbReference>
<gene>
    <name evidence="1" type="ORF">JCM9152_2645</name>
</gene>
<proteinExistence type="predicted"/>
<comment type="caution">
    <text evidence="1">The sequence shown here is derived from an EMBL/GenBank/DDBJ whole genome shotgun (WGS) entry which is preliminary data.</text>
</comment>
<reference evidence="1" key="1">
    <citation type="journal article" date="2014" name="Genome Announc.">
        <title>Draft Genome Sequences of Three Alkaliphilic Bacillus Strains, Bacillus wakoensis JCM 9140T, Bacillus akibai JCM 9157T, and Bacillus hemicellulosilyticus JCM 9152T.</title>
        <authorList>
            <person name="Yuki M."/>
            <person name="Oshima K."/>
            <person name="Suda W."/>
            <person name="Oshida Y."/>
            <person name="Kitamura K."/>
            <person name="Iida T."/>
            <person name="Hattori M."/>
            <person name="Ohkuma M."/>
        </authorList>
    </citation>
    <scope>NUCLEOTIDE SEQUENCE [LARGE SCALE GENOMIC DNA]</scope>
    <source>
        <strain evidence="1">JCM 9152</strain>
    </source>
</reference>
<name>W4QHQ9_9BACI</name>
<protein>
    <submittedName>
        <fullName evidence="1">Uncharacterized protein</fullName>
    </submittedName>
</protein>
<dbReference type="EMBL" id="BAUU01000017">
    <property type="protein sequence ID" value="GAE31193.1"/>
    <property type="molecule type" value="Genomic_DNA"/>
</dbReference>
<dbReference type="OrthoDB" id="2390014at2"/>
<dbReference type="AlphaFoldDB" id="W4QHQ9"/>
<evidence type="ECO:0000313" key="1">
    <source>
        <dbReference type="EMBL" id="GAE31193.1"/>
    </source>
</evidence>
<keyword evidence="2" id="KW-1185">Reference proteome</keyword>
<organism evidence="1 2">
    <name type="scientific">Halalkalibacter hemicellulosilyticusJCM 9152</name>
    <dbReference type="NCBI Taxonomy" id="1236971"/>
    <lineage>
        <taxon>Bacteria</taxon>
        <taxon>Bacillati</taxon>
        <taxon>Bacillota</taxon>
        <taxon>Bacilli</taxon>
        <taxon>Bacillales</taxon>
        <taxon>Bacillaceae</taxon>
        <taxon>Halalkalibacter</taxon>
    </lineage>
</organism>
<accession>W4QHQ9</accession>